<protein>
    <submittedName>
        <fullName evidence="1">Uncharacterized protein</fullName>
    </submittedName>
</protein>
<organism evidence="1 2">
    <name type="scientific">Naganishia friedmannii</name>
    <dbReference type="NCBI Taxonomy" id="89922"/>
    <lineage>
        <taxon>Eukaryota</taxon>
        <taxon>Fungi</taxon>
        <taxon>Dikarya</taxon>
        <taxon>Basidiomycota</taxon>
        <taxon>Agaricomycotina</taxon>
        <taxon>Tremellomycetes</taxon>
        <taxon>Filobasidiales</taxon>
        <taxon>Filobasidiaceae</taxon>
        <taxon>Naganishia</taxon>
    </lineage>
</organism>
<evidence type="ECO:0000313" key="2">
    <source>
        <dbReference type="Proteomes" id="UP001227268"/>
    </source>
</evidence>
<reference evidence="1" key="1">
    <citation type="submission" date="2023-04" db="EMBL/GenBank/DDBJ databases">
        <title>Draft Genome sequencing of Naganishia species isolated from polar environments using Oxford Nanopore Technology.</title>
        <authorList>
            <person name="Leo P."/>
            <person name="Venkateswaran K."/>
        </authorList>
    </citation>
    <scope>NUCLEOTIDE SEQUENCE</scope>
    <source>
        <strain evidence="1">MNA-CCFEE 5423</strain>
    </source>
</reference>
<dbReference type="Proteomes" id="UP001227268">
    <property type="component" value="Unassembled WGS sequence"/>
</dbReference>
<accession>A0ACC2V0R0</accession>
<dbReference type="EMBL" id="JASBWT010000036">
    <property type="protein sequence ID" value="KAJ9092673.1"/>
    <property type="molecule type" value="Genomic_DNA"/>
</dbReference>
<proteinExistence type="predicted"/>
<evidence type="ECO:0000313" key="1">
    <source>
        <dbReference type="EMBL" id="KAJ9092673.1"/>
    </source>
</evidence>
<name>A0ACC2V0R0_9TREE</name>
<sequence length="2326" mass="256589">MSRPTKGTTAPPVTRTRVAPASRTPATRTTRNAVPQGTGVDDNTTTLPTVRLTRRVRAEDASTAVTKNASAGPSVTRTKASAPRTTTKKPASEATGKLDEGNATSKTASRTRPPTSSTTVTSRKTKIARTGGTSVSPIAEDALSLTKDFQAILRPSMPAPPASDNALPTLVTPRSSEENELDVLGRYLLRALMLADNQGTSIKSASKLSTRDTASGISAPEAVKGRETASNDVLRNQTDSSNEASQASERSSMEVKHEVNLAKHVINAGLRTLLNVYHSGYRKITAVQPGATTPPGNKSIWTDANVTNTVDACWQAFKTIDRLQPQTQTTGQKTPSNISDSQNADEGVGKENASTGKVMSSENTSAGQEAPKGKKNVALEMEKIRVVLISRCWMLSMYEKALEILAESQRRVLNMYEHDTLRPTTSDLRGTDNKEKTSDSKARNPKVVERSRKVAAAKTSSPRHLLDEWTELLDLPLPTSTPMTTETSATTNTVTENQRTKSVKTMDSDLKGVLLGRLVAAWISNDRIHILSLALDAPESAIVQHIFQVCVILNKAELSLPHLRPVVSLQTIKTCILAICAGEDAEGGRKPLISYDKLWQTLRAICVRCIPGVANEDLTLRQLDKAIREVVQTFQQSHTDAAQEKGMAGAEWLAVLELWLDLGRSLNDLTIVEEASRYMQATNSSRQNDSATDDLEQKMSTLTLGREEACSKIAKIVGNFTHLTVLLENTSETSKSLIALQAMPKHLQDFSKTYGMLKGEDYSEAVIKMSRAIRNIQYRLEKATANEESSGDKDTENWDAALRGWLSNLVSSISGILVNESTFVVPVKYQTDLAVIGIQAAIDLSKRTLNTRDFRTHPTSLHCLQQARTIIAKCRSSEDDKVEWSVLLSAAFYNRGVTLYLAELPVPAIPFIEGSVNIAKELLEAPKAGADLKQESLPVLEELAIQRSKRLELLAACHIKKGDKLNGLAAYFDCIMAQPTAQVTEITQAASTLPPIEAINASSTIATILNRLASFLQKEALLFNNSWSDVQQFLDNPTLSNGYGGVSLEYILATLALVSHRTEVSTMMVHICDSLLAIYTPEGYPIRRLRVQIRLMEIMVDTGAGDWNFDQAESLLKAGAEMDESSLGHDWKLFQYRSQLLAQGHLHVAQAVCHARLSHMNSKFGVHAQRALSILPGLLPRSFSKVSTKPAVSSGTSKLKRKVQSNSEMCISVLDNPVKLDLQLENLYNNLGMFSHGIQRIEVLRLRRGIQRQAPELKGVYYVTTSKLALEYTRLGKHACGGAMFSYIQEAMQKPDSAKDLSDNDVSEITLRYALHLVWTGNIEESATIYEQARHQSQAMDEKKGPSTTAKIRSKSSAMSLAATANALLSEIAMLKNDIASATRFGAIAFRLWNAAVENLARVAVKRISSRKPQIITDDPFLASKSAADPQDVKALDEQISKRTMAHQTSGSRLTGHHLAYTWIHLTKGSAKQAEAYGTQAYELAKELKSNVWIAITSCMLAAVHIKMNSLKQASKHLAEAKDILEKENSPESAVCALWLNRLHMKNLEEQEAEEAFNSLITIIGNVEKSLLEVGSVASTPIKQMARTKNVRPAVTEDGFVLPTIQEQGIRQRARQLRLAGDIAESDKLLEQCVKGQQASAPSPEHSHLMGYLLMSRVLDHFKTDLFLNSVTESSISMPMGAYTSKEVESQTARTIPSMVAVLADAESAFARFLALRMHTGNVEDIREAAMSSALLKIYQSSLGRNFSNLTYETVELLDSSCALTLSREMLEVIDSKRSGKANELIWPSVSLRKTLSACETAKQDSPSDDVIFTNTWDTSDDLDTERSVLQVQWDRFAKLDVNACKPLSEQLPDGWCVVTINLTEDQNTLFISRQQAARDPIVFALALNRQGKKEEDEEGFTFETAIGELRDIIQSSDDTAKNAKHIDTREGRLEWWNTRKALDKRLESLLKEIEFSWLGAFKTILNRVDGRSPASLSTFKASLERIFRNALSRQDRTKVNQIRLEDTIIECFSTLSSKSDEQELEDLVYYVLDLYLYNGIPVALAELDIEQSALSTFENDRRTESVSPQPEEHIFLILDRHVQEIPWESIPILRGRAISRIPSARFLVDRLVTEESQANTEEGTAHKKLIHASNTSFILNAAGDLKQTQERFGGWLNEMTNARGWKGIIDRHPTELELGVMLERSELMLFFGHGGMEQYIRSQKIRGLKKCAATMLWGCSSGVLKDMGELDRTGTPYNYILAGCPSLTAMLWDVTDKDIDKMAEAVMKDLQLMPSPEDEKLPTIPGPAQKTRSIAQAVGTARDQCKLRFLTGAAAVTYGIPVCLE</sequence>
<gene>
    <name evidence="1" type="ORF">QFC21_006738</name>
</gene>
<comment type="caution">
    <text evidence="1">The sequence shown here is derived from an EMBL/GenBank/DDBJ whole genome shotgun (WGS) entry which is preliminary data.</text>
</comment>
<keyword evidence="2" id="KW-1185">Reference proteome</keyword>